<proteinExistence type="predicted"/>
<evidence type="ECO:0000313" key="4">
    <source>
        <dbReference type="Proteomes" id="UP000298030"/>
    </source>
</evidence>
<keyword evidence="1" id="KW-0677">Repeat</keyword>
<reference evidence="3 4" key="1">
    <citation type="journal article" date="2019" name="Nat. Ecol. Evol.">
        <title>Megaphylogeny resolves global patterns of mushroom evolution.</title>
        <authorList>
            <person name="Varga T."/>
            <person name="Krizsan K."/>
            <person name="Foldi C."/>
            <person name="Dima B."/>
            <person name="Sanchez-Garcia M."/>
            <person name="Sanchez-Ramirez S."/>
            <person name="Szollosi G.J."/>
            <person name="Szarkandi J.G."/>
            <person name="Papp V."/>
            <person name="Albert L."/>
            <person name="Andreopoulos W."/>
            <person name="Angelini C."/>
            <person name="Antonin V."/>
            <person name="Barry K.W."/>
            <person name="Bougher N.L."/>
            <person name="Buchanan P."/>
            <person name="Buyck B."/>
            <person name="Bense V."/>
            <person name="Catcheside P."/>
            <person name="Chovatia M."/>
            <person name="Cooper J."/>
            <person name="Damon W."/>
            <person name="Desjardin D."/>
            <person name="Finy P."/>
            <person name="Geml J."/>
            <person name="Haridas S."/>
            <person name="Hughes K."/>
            <person name="Justo A."/>
            <person name="Karasinski D."/>
            <person name="Kautmanova I."/>
            <person name="Kiss B."/>
            <person name="Kocsube S."/>
            <person name="Kotiranta H."/>
            <person name="LaButti K.M."/>
            <person name="Lechner B.E."/>
            <person name="Liimatainen K."/>
            <person name="Lipzen A."/>
            <person name="Lukacs Z."/>
            <person name="Mihaltcheva S."/>
            <person name="Morgado L.N."/>
            <person name="Niskanen T."/>
            <person name="Noordeloos M.E."/>
            <person name="Ohm R.A."/>
            <person name="Ortiz-Santana B."/>
            <person name="Ovrebo C."/>
            <person name="Racz N."/>
            <person name="Riley R."/>
            <person name="Savchenko A."/>
            <person name="Shiryaev A."/>
            <person name="Soop K."/>
            <person name="Spirin V."/>
            <person name="Szebenyi C."/>
            <person name="Tomsovsky M."/>
            <person name="Tulloss R.E."/>
            <person name="Uehling J."/>
            <person name="Grigoriev I.V."/>
            <person name="Vagvolgyi C."/>
            <person name="Papp T."/>
            <person name="Martin F.M."/>
            <person name="Miettinen O."/>
            <person name="Hibbett D.S."/>
            <person name="Nagy L.G."/>
        </authorList>
    </citation>
    <scope>NUCLEOTIDE SEQUENCE [LARGE SCALE GENOMIC DNA]</scope>
    <source>
        <strain evidence="3 4">FP101781</strain>
    </source>
</reference>
<dbReference type="PANTHER" id="PTHR10039:SF17">
    <property type="entry name" value="FUNGAL STAND N-TERMINAL GOODBYE DOMAIN-CONTAINING PROTEIN-RELATED"/>
    <property type="match status" value="1"/>
</dbReference>
<dbReference type="Proteomes" id="UP000298030">
    <property type="component" value="Unassembled WGS sequence"/>
</dbReference>
<dbReference type="Gene3D" id="3.40.50.300">
    <property type="entry name" value="P-loop containing nucleotide triphosphate hydrolases"/>
    <property type="match status" value="1"/>
</dbReference>
<dbReference type="OrthoDB" id="3262196at2759"/>
<comment type="caution">
    <text evidence="3">The sequence shown here is derived from an EMBL/GenBank/DDBJ whole genome shotgun (WGS) entry which is preliminary data.</text>
</comment>
<evidence type="ECO:0000259" key="2">
    <source>
        <dbReference type="Pfam" id="PF24883"/>
    </source>
</evidence>
<keyword evidence="4" id="KW-1185">Reference proteome</keyword>
<dbReference type="AlphaFoldDB" id="A0A4Y7T2N4"/>
<gene>
    <name evidence="3" type="ORF">FA13DRAFT_1776199</name>
</gene>
<dbReference type="SUPFAM" id="SSF52540">
    <property type="entry name" value="P-loop containing nucleoside triphosphate hydrolases"/>
    <property type="match status" value="1"/>
</dbReference>
<accession>A0A4Y7T2N4</accession>
<dbReference type="InterPro" id="IPR027417">
    <property type="entry name" value="P-loop_NTPase"/>
</dbReference>
<feature type="domain" description="Nephrocystin 3-like N-terminal" evidence="2">
    <location>
        <begin position="95"/>
        <end position="202"/>
    </location>
</feature>
<protein>
    <recommendedName>
        <fullName evidence="2">Nephrocystin 3-like N-terminal domain-containing protein</fullName>
    </recommendedName>
</protein>
<evidence type="ECO:0000256" key="1">
    <source>
        <dbReference type="ARBA" id="ARBA00022737"/>
    </source>
</evidence>
<dbReference type="PANTHER" id="PTHR10039">
    <property type="entry name" value="AMELOGENIN"/>
    <property type="match status" value="1"/>
</dbReference>
<sequence>MDQERKAEFVQGPSSGPYVTNHYHGPVNNVGHASNANFGVNHGTMSGTGHSVHPPIYYPPGLTPILDASHTRNRRTSPPSSACLPGTRLKALERIRSWALNNTFTARNHIFWLCGPVGCGKSAISQAIAEEFSDEGRLIGSFFFFRGSGDRSQIGRLAVTLASQMADSIPETQPFVLAASAGFFGPRGASLESQFKELVYKPLLKAVLPALNPARTEIDTVRLGKRARSPDPRGPFLVVIDDRDEVAQFLNDTLNYFERYPGLPVRFLIASRIEEHIQTQIDPVQVHIENLHDHSSLLDITLVVRHAFRKAAASNLVIRSYGENWPSEENLNALVQHARGSFIFITTLLDYILGFQASRDDGLTPMERFERALDMNPGLDGLYIETLSRAESSPHFRAVVLSIALTKKPLSISALAELLEISAPAVVNVLVHLQSIIHIPGRDDMGVTIFHASLADFIKSEQRSSEIFSLDDRKRGVALLAYRCFETKFGPLPPLGLDMRPFPRYAQDHWADHWKELRGPMKPHIDFLIDIGRRKASNPAFQVALNIYLTALDGMSEEPVPPRHLREIKTIGPLALEHDRDVRLIWTTIFWSAHHRGEDNDRMGLLALLYEKPAPLEVDASMHRCMVMHSMRSMLLPRHDFEPDTYRDMLKPGYDLEHWARHLAIVVESAGTGPESDTLLDFLHAPYTVARRTFRHKHHFAPWESGGGLSTYRISISDLRCNVDKAVAAINEKFPDLLGPLIQAENVRRYPVIHLKKEDDDTITVVDMLNVFRSMLSQTSSPEHACQGLVGIQSGTVNFSLSPPQERWASDDNAHEWNWQTYISLPAETPPPSPSHAQSPNPQGAVVDLATHILPPDIDPLEHLGVHLHRFLCPPSNAKSPHLPIPPWSLDFLNWFP</sequence>
<dbReference type="EMBL" id="QPFP01000036">
    <property type="protein sequence ID" value="TEB27882.1"/>
    <property type="molecule type" value="Genomic_DNA"/>
</dbReference>
<dbReference type="Pfam" id="PF24883">
    <property type="entry name" value="NPHP3_N"/>
    <property type="match status" value="1"/>
</dbReference>
<name>A0A4Y7T2N4_COPMI</name>
<dbReference type="InterPro" id="IPR056884">
    <property type="entry name" value="NPHP3-like_N"/>
</dbReference>
<evidence type="ECO:0000313" key="3">
    <source>
        <dbReference type="EMBL" id="TEB27882.1"/>
    </source>
</evidence>
<organism evidence="3 4">
    <name type="scientific">Coprinellus micaceus</name>
    <name type="common">Glistening ink-cap mushroom</name>
    <name type="synonym">Coprinus micaceus</name>
    <dbReference type="NCBI Taxonomy" id="71717"/>
    <lineage>
        <taxon>Eukaryota</taxon>
        <taxon>Fungi</taxon>
        <taxon>Dikarya</taxon>
        <taxon>Basidiomycota</taxon>
        <taxon>Agaricomycotina</taxon>
        <taxon>Agaricomycetes</taxon>
        <taxon>Agaricomycetidae</taxon>
        <taxon>Agaricales</taxon>
        <taxon>Agaricineae</taxon>
        <taxon>Psathyrellaceae</taxon>
        <taxon>Coprinellus</taxon>
    </lineage>
</organism>